<gene>
    <name evidence="2" type="ORF">VLL09_04945</name>
</gene>
<name>A0AB38Z848_9CHLR</name>
<dbReference type="SUPFAM" id="SSF89447">
    <property type="entry name" value="AbrB/MazE/MraZ-like"/>
    <property type="match status" value="1"/>
</dbReference>
<evidence type="ECO:0000313" key="3">
    <source>
        <dbReference type="Proteomes" id="UP001327986"/>
    </source>
</evidence>
<dbReference type="AlphaFoldDB" id="A0AB38Z848"/>
<protein>
    <submittedName>
        <fullName evidence="2">AbrB/MazE/SpoVT family DNA-binding domain-containing protein</fullName>
    </submittedName>
</protein>
<dbReference type="InterPro" id="IPR037914">
    <property type="entry name" value="SpoVT-AbrB_sf"/>
</dbReference>
<dbReference type="EMBL" id="CP141531">
    <property type="protein sequence ID" value="WRO06740.1"/>
    <property type="molecule type" value="Genomic_DNA"/>
</dbReference>
<proteinExistence type="predicted"/>
<dbReference type="RefSeq" id="WP_324664296.1">
    <property type="nucleotide sequence ID" value="NZ_CP141531.1"/>
</dbReference>
<evidence type="ECO:0000313" key="2">
    <source>
        <dbReference type="EMBL" id="WRO06740.1"/>
    </source>
</evidence>
<dbReference type="InterPro" id="IPR007159">
    <property type="entry name" value="SpoVT-AbrB_dom"/>
</dbReference>
<dbReference type="SMART" id="SM00966">
    <property type="entry name" value="SpoVT_AbrB"/>
    <property type="match status" value="1"/>
</dbReference>
<dbReference type="NCBIfam" id="TIGR01439">
    <property type="entry name" value="lp_hng_hel_AbrB"/>
    <property type="match status" value="1"/>
</dbReference>
<organism evidence="2 3">
    <name type="scientific">Dehalococcoides mccartyi</name>
    <dbReference type="NCBI Taxonomy" id="61435"/>
    <lineage>
        <taxon>Bacteria</taxon>
        <taxon>Bacillati</taxon>
        <taxon>Chloroflexota</taxon>
        <taxon>Dehalococcoidia</taxon>
        <taxon>Dehalococcoidales</taxon>
        <taxon>Dehalococcoidaceae</taxon>
        <taxon>Dehalococcoides</taxon>
    </lineage>
</organism>
<dbReference type="Proteomes" id="UP001327986">
    <property type="component" value="Chromosome"/>
</dbReference>
<feature type="domain" description="SpoVT-AbrB" evidence="1">
    <location>
        <begin position="9"/>
        <end position="54"/>
    </location>
</feature>
<keyword evidence="2" id="KW-0238">DNA-binding</keyword>
<accession>A0AB38Z848</accession>
<dbReference type="Pfam" id="PF04014">
    <property type="entry name" value="MazE_antitoxin"/>
    <property type="match status" value="1"/>
</dbReference>
<reference evidence="2" key="1">
    <citation type="submission" date="2023-12" db="EMBL/GenBank/DDBJ databases">
        <title>Isolation of organohalide respiring bacteria Dehalococcoides mccartyi strain GPTCE1 in groundwater collected near a chemical plant in Suzhou, China.</title>
        <authorList>
            <person name="Liu G."/>
        </authorList>
    </citation>
    <scope>NUCLEOTIDE SEQUENCE</scope>
    <source>
        <strain evidence="2">GPTCE1</strain>
    </source>
</reference>
<dbReference type="GO" id="GO:0003677">
    <property type="term" value="F:DNA binding"/>
    <property type="evidence" value="ECO:0007669"/>
    <property type="project" value="UniProtKB-KW"/>
</dbReference>
<sequence>MKEKKPADIVLRPKRQVTLPREVCDQLGIQPGDVLEVTVEDCTLIARPRKAVALEALKEIQQAFERSGITEQELQETGRRIRREVAGERYGARA</sequence>
<evidence type="ECO:0000259" key="1">
    <source>
        <dbReference type="SMART" id="SM00966"/>
    </source>
</evidence>
<dbReference type="Gene3D" id="2.10.260.10">
    <property type="match status" value="1"/>
</dbReference>